<gene>
    <name evidence="2" type="ORF">UPYG_G00305750</name>
</gene>
<protein>
    <submittedName>
        <fullName evidence="2">Uncharacterized protein</fullName>
    </submittedName>
</protein>
<dbReference type="AlphaFoldDB" id="A0ABD0VZG3"/>
<organism evidence="2 3">
    <name type="scientific">Umbra pygmaea</name>
    <name type="common">Eastern mudminnow</name>
    <dbReference type="NCBI Taxonomy" id="75934"/>
    <lineage>
        <taxon>Eukaryota</taxon>
        <taxon>Metazoa</taxon>
        <taxon>Chordata</taxon>
        <taxon>Craniata</taxon>
        <taxon>Vertebrata</taxon>
        <taxon>Euteleostomi</taxon>
        <taxon>Actinopterygii</taxon>
        <taxon>Neopterygii</taxon>
        <taxon>Teleostei</taxon>
        <taxon>Protacanthopterygii</taxon>
        <taxon>Esociformes</taxon>
        <taxon>Umbridae</taxon>
        <taxon>Umbra</taxon>
    </lineage>
</organism>
<feature type="compositionally biased region" description="Polar residues" evidence="1">
    <location>
        <begin position="177"/>
        <end position="190"/>
    </location>
</feature>
<dbReference type="Proteomes" id="UP001557470">
    <property type="component" value="Unassembled WGS sequence"/>
</dbReference>
<comment type="caution">
    <text evidence="2">The sequence shown here is derived from an EMBL/GenBank/DDBJ whole genome shotgun (WGS) entry which is preliminary data.</text>
</comment>
<feature type="region of interest" description="Disordered" evidence="1">
    <location>
        <begin position="145"/>
        <end position="252"/>
    </location>
</feature>
<keyword evidence="3" id="KW-1185">Reference proteome</keyword>
<feature type="compositionally biased region" description="Polar residues" evidence="1">
    <location>
        <begin position="217"/>
        <end position="235"/>
    </location>
</feature>
<evidence type="ECO:0000256" key="1">
    <source>
        <dbReference type="SAM" id="MobiDB-lite"/>
    </source>
</evidence>
<feature type="compositionally biased region" description="Basic residues" evidence="1">
    <location>
        <begin position="161"/>
        <end position="170"/>
    </location>
</feature>
<reference evidence="2 3" key="1">
    <citation type="submission" date="2024-06" db="EMBL/GenBank/DDBJ databases">
        <authorList>
            <person name="Pan Q."/>
            <person name="Wen M."/>
            <person name="Jouanno E."/>
            <person name="Zahm M."/>
            <person name="Klopp C."/>
            <person name="Cabau C."/>
            <person name="Louis A."/>
            <person name="Berthelot C."/>
            <person name="Parey E."/>
            <person name="Roest Crollius H."/>
            <person name="Montfort J."/>
            <person name="Robinson-Rechavi M."/>
            <person name="Bouchez O."/>
            <person name="Lampietro C."/>
            <person name="Lopez Roques C."/>
            <person name="Donnadieu C."/>
            <person name="Postlethwait J."/>
            <person name="Bobe J."/>
            <person name="Verreycken H."/>
            <person name="Guiguen Y."/>
        </authorList>
    </citation>
    <scope>NUCLEOTIDE SEQUENCE [LARGE SCALE GENOMIC DNA]</scope>
    <source>
        <strain evidence="2">Up_M1</strain>
        <tissue evidence="2">Testis</tissue>
    </source>
</reference>
<proteinExistence type="predicted"/>
<dbReference type="EMBL" id="JAGEUA010000010">
    <property type="protein sequence ID" value="KAL0963390.1"/>
    <property type="molecule type" value="Genomic_DNA"/>
</dbReference>
<accession>A0ABD0VZG3</accession>
<evidence type="ECO:0000313" key="3">
    <source>
        <dbReference type="Proteomes" id="UP001557470"/>
    </source>
</evidence>
<sequence length="282" mass="31559">MTWDTSDISSTATAKSRQPERRAAINDEWVKDSLLKYVEFFVEVNVDRAIYSMGRFKSFTFLEMWQCFHQYIFYKENPPQDATPAKATSHSSWSDDALDDTLLVDALVNFESQGEPLPISTSQPASAQCPEKLLPSTSIAATAEHLKLSPLTTSEREKCIKQKKAKRSKKEKPQLPSLPSTSKAASSQRPEQPKHQTPLLSSVPGQTPPDVRPKEPPSTSNSQPVSAATLPQSDSPVELEGWMRPWEESNGIPFADIPWLKEDSEREASSQLSNCTRTSRRH</sequence>
<evidence type="ECO:0000313" key="2">
    <source>
        <dbReference type="EMBL" id="KAL0963390.1"/>
    </source>
</evidence>
<name>A0ABD0VZG3_UMBPY</name>